<dbReference type="Gene3D" id="1.20.58.70">
    <property type="match status" value="1"/>
</dbReference>
<dbReference type="GO" id="GO:0005886">
    <property type="term" value="C:plasma membrane"/>
    <property type="evidence" value="ECO:0007669"/>
    <property type="project" value="TreeGrafter"/>
</dbReference>
<dbReference type="GO" id="GO:0048278">
    <property type="term" value="P:vesicle docking"/>
    <property type="evidence" value="ECO:0007669"/>
    <property type="project" value="TreeGrafter"/>
</dbReference>
<keyword evidence="4" id="KW-1133">Transmembrane helix</keyword>
<dbReference type="EMBL" id="CAJNOE010000052">
    <property type="protein sequence ID" value="CAF0819304.1"/>
    <property type="molecule type" value="Genomic_DNA"/>
</dbReference>
<reference evidence="8" key="1">
    <citation type="submission" date="2021-02" db="EMBL/GenBank/DDBJ databases">
        <authorList>
            <person name="Nowell W R."/>
        </authorList>
    </citation>
    <scope>NUCLEOTIDE SEQUENCE</scope>
</reference>
<dbReference type="GO" id="GO:0000149">
    <property type="term" value="F:SNARE binding"/>
    <property type="evidence" value="ECO:0007669"/>
    <property type="project" value="TreeGrafter"/>
</dbReference>
<dbReference type="InterPro" id="IPR000727">
    <property type="entry name" value="T_SNARE_dom"/>
</dbReference>
<dbReference type="GO" id="GO:0012505">
    <property type="term" value="C:endomembrane system"/>
    <property type="evidence" value="ECO:0007669"/>
    <property type="project" value="TreeGrafter"/>
</dbReference>
<evidence type="ECO:0000256" key="5">
    <source>
        <dbReference type="ARBA" id="ARBA00023136"/>
    </source>
</evidence>
<comment type="subcellular location">
    <subcellularLocation>
        <location evidence="1">Membrane</location>
        <topology evidence="1">Single-pass type IV membrane protein</topology>
    </subcellularLocation>
</comment>
<evidence type="ECO:0000259" key="7">
    <source>
        <dbReference type="PROSITE" id="PS50192"/>
    </source>
</evidence>
<dbReference type="GO" id="GO:0005484">
    <property type="term" value="F:SNAP receptor activity"/>
    <property type="evidence" value="ECO:0007669"/>
    <property type="project" value="TreeGrafter"/>
</dbReference>
<evidence type="ECO:0000256" key="1">
    <source>
        <dbReference type="ARBA" id="ARBA00004211"/>
    </source>
</evidence>
<dbReference type="GO" id="GO:0006887">
    <property type="term" value="P:exocytosis"/>
    <property type="evidence" value="ECO:0007669"/>
    <property type="project" value="TreeGrafter"/>
</dbReference>
<dbReference type="SMART" id="SM00397">
    <property type="entry name" value="t_SNARE"/>
    <property type="match status" value="1"/>
</dbReference>
<dbReference type="InterPro" id="IPR045242">
    <property type="entry name" value="Syntaxin"/>
</dbReference>
<dbReference type="Proteomes" id="UP000663868">
    <property type="component" value="Unassembled WGS sequence"/>
</dbReference>
<feature type="domain" description="T-SNARE coiled-coil homology" evidence="7">
    <location>
        <begin position="198"/>
        <end position="251"/>
    </location>
</feature>
<feature type="coiled-coil region" evidence="6">
    <location>
        <begin position="191"/>
        <end position="256"/>
    </location>
</feature>
<evidence type="ECO:0000313" key="9">
    <source>
        <dbReference type="EMBL" id="CAF3810995.1"/>
    </source>
</evidence>
<dbReference type="SMART" id="SM00503">
    <property type="entry name" value="SynN"/>
    <property type="match status" value="1"/>
</dbReference>
<name>A0A813U6X7_9BILA</name>
<dbReference type="GO" id="GO:0006906">
    <property type="term" value="P:vesicle fusion"/>
    <property type="evidence" value="ECO:0007669"/>
    <property type="project" value="TreeGrafter"/>
</dbReference>
<gene>
    <name evidence="8" type="ORF">IZO911_LOCUS7908</name>
    <name evidence="9" type="ORF">KXQ929_LOCUS17620</name>
</gene>
<keyword evidence="6" id="KW-0175">Coiled coil</keyword>
<keyword evidence="5" id="KW-0472">Membrane</keyword>
<evidence type="ECO:0000313" key="10">
    <source>
        <dbReference type="Proteomes" id="UP000663860"/>
    </source>
</evidence>
<dbReference type="GO" id="GO:0006886">
    <property type="term" value="P:intracellular protein transport"/>
    <property type="evidence" value="ECO:0007669"/>
    <property type="project" value="TreeGrafter"/>
</dbReference>
<dbReference type="PANTHER" id="PTHR19957">
    <property type="entry name" value="SYNTAXIN"/>
    <property type="match status" value="1"/>
</dbReference>
<dbReference type="Gene3D" id="1.20.5.110">
    <property type="match status" value="1"/>
</dbReference>
<dbReference type="GO" id="GO:0031201">
    <property type="term" value="C:SNARE complex"/>
    <property type="evidence" value="ECO:0007669"/>
    <property type="project" value="TreeGrafter"/>
</dbReference>
<dbReference type="PANTHER" id="PTHR19957:SF307">
    <property type="entry name" value="PROTEIN SSO1-RELATED"/>
    <property type="match status" value="1"/>
</dbReference>
<keyword evidence="3" id="KW-0812">Transmembrane</keyword>
<evidence type="ECO:0000313" key="8">
    <source>
        <dbReference type="EMBL" id="CAF0819304.1"/>
    </source>
</evidence>
<dbReference type="Proteomes" id="UP000663860">
    <property type="component" value="Unassembled WGS sequence"/>
</dbReference>
<accession>A0A813U6X7</accession>
<sequence>MVKDRLQEFKDNAQIYDDGESISLVNYFAIIDMEEPFMNDFFNRIDTLRGTIDKIAKLVDDVDRLQQAMLAPQTLPQTKDKLEKTMIGVKQLGSTIRITLKHMKEIQEKNNINKRKNIRQRIIDTQIDACMKYFCITMNKYHESVLTYREKCKLRLIRQLEIANIQRNDDEVEEILEKGRLTLFPEIIIEIQDARQTLNEMNLRHQELIELEDSIQELQNLFYDLAYVICVQGDQIKSAEDKIINTEDNIEQFNTIDHVERVSYCFPAKVSRKKLVLSLILVLPRLFTQCLGSTKLSHS</sequence>
<protein>
    <recommendedName>
        <fullName evidence="7">t-SNARE coiled-coil homology domain-containing protein</fullName>
    </recommendedName>
</protein>
<dbReference type="InterPro" id="IPR010989">
    <property type="entry name" value="SNARE"/>
</dbReference>
<evidence type="ECO:0000256" key="6">
    <source>
        <dbReference type="SAM" id="Coils"/>
    </source>
</evidence>
<comment type="caution">
    <text evidence="8">The sequence shown here is derived from an EMBL/GenBank/DDBJ whole genome shotgun (WGS) entry which is preliminary data.</text>
</comment>
<dbReference type="PROSITE" id="PS50192">
    <property type="entry name" value="T_SNARE"/>
    <property type="match status" value="1"/>
</dbReference>
<dbReference type="EMBL" id="CAJOBB010001114">
    <property type="protein sequence ID" value="CAF3810995.1"/>
    <property type="molecule type" value="Genomic_DNA"/>
</dbReference>
<dbReference type="AlphaFoldDB" id="A0A813U6X7"/>
<evidence type="ECO:0000256" key="2">
    <source>
        <dbReference type="ARBA" id="ARBA00009063"/>
    </source>
</evidence>
<organism evidence="8 10">
    <name type="scientific">Adineta steineri</name>
    <dbReference type="NCBI Taxonomy" id="433720"/>
    <lineage>
        <taxon>Eukaryota</taxon>
        <taxon>Metazoa</taxon>
        <taxon>Spiralia</taxon>
        <taxon>Gnathifera</taxon>
        <taxon>Rotifera</taxon>
        <taxon>Eurotatoria</taxon>
        <taxon>Bdelloidea</taxon>
        <taxon>Adinetida</taxon>
        <taxon>Adinetidae</taxon>
        <taxon>Adineta</taxon>
    </lineage>
</organism>
<evidence type="ECO:0000256" key="3">
    <source>
        <dbReference type="ARBA" id="ARBA00022692"/>
    </source>
</evidence>
<proteinExistence type="inferred from homology"/>
<dbReference type="Pfam" id="PF00804">
    <property type="entry name" value="Syntaxin"/>
    <property type="match status" value="1"/>
</dbReference>
<evidence type="ECO:0000256" key="4">
    <source>
        <dbReference type="ARBA" id="ARBA00022989"/>
    </source>
</evidence>
<dbReference type="InterPro" id="IPR006011">
    <property type="entry name" value="Syntaxin_N"/>
</dbReference>
<dbReference type="SUPFAM" id="SSF47661">
    <property type="entry name" value="t-snare proteins"/>
    <property type="match status" value="1"/>
</dbReference>
<comment type="similarity">
    <text evidence="2">Belongs to the syntaxin family.</text>
</comment>